<dbReference type="InterPro" id="IPR009991">
    <property type="entry name" value="DCTN3"/>
</dbReference>
<dbReference type="Pfam" id="PF07426">
    <property type="entry name" value="Dynactin_p22"/>
    <property type="match status" value="1"/>
</dbReference>
<reference evidence="1" key="1">
    <citation type="submission" date="2018-11" db="EMBL/GenBank/DDBJ databases">
        <authorList>
            <consortium name="Pathogen Informatics"/>
        </authorList>
    </citation>
    <scope>NUCLEOTIDE SEQUENCE</scope>
</reference>
<comment type="caution">
    <text evidence="1">The sequence shown here is derived from an EMBL/GenBank/DDBJ whole genome shotgun (WGS) entry which is preliminary data.</text>
</comment>
<keyword evidence="2" id="KW-1185">Reference proteome</keyword>
<sequence length="98" mass="11349">MDRMHRTLLLAEKRGIVARILARGKYHYNCILLVNEIQKYIAPNFLDAEILSNEAKVKLILSEKSQIEEAALAFEKISKLVDYLNHPAFADRLSFYQL</sequence>
<gene>
    <name evidence="1" type="ORF">PXEA_LOCUS10575</name>
</gene>
<proteinExistence type="predicted"/>
<evidence type="ECO:0000313" key="1">
    <source>
        <dbReference type="EMBL" id="VEL17135.1"/>
    </source>
</evidence>
<accession>A0A3S5ACB9</accession>
<evidence type="ECO:0000313" key="2">
    <source>
        <dbReference type="Proteomes" id="UP000784294"/>
    </source>
</evidence>
<protein>
    <submittedName>
        <fullName evidence="1">Uncharacterized protein</fullName>
    </submittedName>
</protein>
<dbReference type="GO" id="GO:0005869">
    <property type="term" value="C:dynactin complex"/>
    <property type="evidence" value="ECO:0007669"/>
    <property type="project" value="InterPro"/>
</dbReference>
<dbReference type="Proteomes" id="UP000784294">
    <property type="component" value="Unassembled WGS sequence"/>
</dbReference>
<dbReference type="GO" id="GO:0061640">
    <property type="term" value="P:cytoskeleton-dependent cytokinesis"/>
    <property type="evidence" value="ECO:0007669"/>
    <property type="project" value="InterPro"/>
</dbReference>
<dbReference type="EMBL" id="CAAALY010031243">
    <property type="protein sequence ID" value="VEL17135.1"/>
    <property type="molecule type" value="Genomic_DNA"/>
</dbReference>
<organism evidence="1 2">
    <name type="scientific">Protopolystoma xenopodis</name>
    <dbReference type="NCBI Taxonomy" id="117903"/>
    <lineage>
        <taxon>Eukaryota</taxon>
        <taxon>Metazoa</taxon>
        <taxon>Spiralia</taxon>
        <taxon>Lophotrochozoa</taxon>
        <taxon>Platyhelminthes</taxon>
        <taxon>Monogenea</taxon>
        <taxon>Polyopisthocotylea</taxon>
        <taxon>Polystomatidea</taxon>
        <taxon>Polystomatidae</taxon>
        <taxon>Protopolystoma</taxon>
    </lineage>
</organism>
<name>A0A3S5ACB9_9PLAT</name>
<dbReference type="OrthoDB" id="16729at2759"/>
<dbReference type="AlphaFoldDB" id="A0A3S5ACB9"/>